<reference evidence="6" key="1">
    <citation type="submission" date="2019-01" db="EMBL/GenBank/DDBJ databases">
        <title>Gri0909 isolated from a small marine red alga.</title>
        <authorList>
            <person name="Kim J."/>
            <person name="Jeong S.E."/>
            <person name="Jeon C.O."/>
        </authorList>
    </citation>
    <scope>NUCLEOTIDE SEQUENCE [LARGE SCALE GENOMIC DNA]</scope>
    <source>
        <strain evidence="6">Gri0909</strain>
    </source>
</reference>
<dbReference type="Gene3D" id="3.30.390.10">
    <property type="entry name" value="Enolase-like, N-terminal domain"/>
    <property type="match status" value="1"/>
</dbReference>
<evidence type="ECO:0000259" key="4">
    <source>
        <dbReference type="SMART" id="SM00922"/>
    </source>
</evidence>
<dbReference type="SUPFAM" id="SSF51604">
    <property type="entry name" value="Enolase C-terminal domain-like"/>
    <property type="match status" value="1"/>
</dbReference>
<feature type="domain" description="Mandelate racemase/muconate lactonizing enzyme C-terminal" evidence="4">
    <location>
        <begin position="146"/>
        <end position="243"/>
    </location>
</feature>
<dbReference type="PANTHER" id="PTHR13794:SF58">
    <property type="entry name" value="MITOCHONDRIAL ENOLASE SUPERFAMILY MEMBER 1"/>
    <property type="match status" value="1"/>
</dbReference>
<dbReference type="Gene3D" id="3.20.20.120">
    <property type="entry name" value="Enolase-like C-terminal domain"/>
    <property type="match status" value="1"/>
</dbReference>
<dbReference type="SFLD" id="SFLDG00179">
    <property type="entry name" value="mandelate_racemase"/>
    <property type="match status" value="1"/>
</dbReference>
<protein>
    <submittedName>
        <fullName evidence="5">Mandelate racemase/muconate lactonizing enzyme family protein</fullName>
    </submittedName>
</protein>
<sequence length="360" mass="39505">MRVSGLSTIVVDVPLPKQIRSAIHTIKSATCVLVTVETDEGISGEGMAFTINGARIRSVEALIQDLEPMILGRDPHDTAAIWQEMWDALNFVGQKGIPIIGMSAVDTALWDIVGKAAGKPLHKLFGAARDSVPAYASGGLWMSLSIDELQQEAREFIAQGHHAMKIRVGKGNVASHVERVAAVRDVIGPNIKLMADGNQSLTAKEAIRLGRELERFDLTWFEEPVPCWDFEGHAAVRAALDTPLASGETEYTRYGMRQMIEAKACDILMPDLERIGGYTEFRRSAALAAAFDIPVTPHLFTEYSLCMAGSLPNCFIVEHMPWFAPIYTETVEIAEGEIAIPDRPGHGFSFNPDAVDRFRM</sequence>
<dbReference type="Pfam" id="PF13378">
    <property type="entry name" value="MR_MLE_C"/>
    <property type="match status" value="1"/>
</dbReference>
<dbReference type="InterPro" id="IPR013341">
    <property type="entry name" value="Mandelate_racemase_N_dom"/>
</dbReference>
<dbReference type="GO" id="GO:0016052">
    <property type="term" value="P:carbohydrate catabolic process"/>
    <property type="evidence" value="ECO:0007669"/>
    <property type="project" value="TreeGrafter"/>
</dbReference>
<evidence type="ECO:0000313" key="5">
    <source>
        <dbReference type="EMBL" id="RVU39448.1"/>
    </source>
</evidence>
<evidence type="ECO:0000256" key="1">
    <source>
        <dbReference type="ARBA" id="ARBA00001946"/>
    </source>
</evidence>
<proteinExistence type="predicted"/>
<dbReference type="InterPro" id="IPR036849">
    <property type="entry name" value="Enolase-like_C_sf"/>
</dbReference>
<comment type="caution">
    <text evidence="5">The sequence shown here is derived from an EMBL/GenBank/DDBJ whole genome shotgun (WGS) entry which is preliminary data.</text>
</comment>
<dbReference type="EMBL" id="SADE01000001">
    <property type="protein sequence ID" value="RVU39448.1"/>
    <property type="molecule type" value="Genomic_DNA"/>
</dbReference>
<dbReference type="PANTHER" id="PTHR13794">
    <property type="entry name" value="ENOLASE SUPERFAMILY, MANDELATE RACEMASE"/>
    <property type="match status" value="1"/>
</dbReference>
<dbReference type="Pfam" id="PF02746">
    <property type="entry name" value="MR_MLE_N"/>
    <property type="match status" value="1"/>
</dbReference>
<dbReference type="RefSeq" id="WP_127764819.1">
    <property type="nucleotide sequence ID" value="NZ_SADE01000001.1"/>
</dbReference>
<gene>
    <name evidence="5" type="ORF">EOI86_09500</name>
</gene>
<dbReference type="InterPro" id="IPR013342">
    <property type="entry name" value="Mandelate_racemase_C"/>
</dbReference>
<keyword evidence="2" id="KW-0479">Metal-binding</keyword>
<dbReference type="InterPro" id="IPR029065">
    <property type="entry name" value="Enolase_C-like"/>
</dbReference>
<dbReference type="CDD" id="cd03316">
    <property type="entry name" value="MR_like"/>
    <property type="match status" value="1"/>
</dbReference>
<keyword evidence="6" id="KW-1185">Reference proteome</keyword>
<organism evidence="5 6">
    <name type="scientific">Hwanghaeella grinnelliae</name>
    <dbReference type="NCBI Taxonomy" id="2500179"/>
    <lineage>
        <taxon>Bacteria</taxon>
        <taxon>Pseudomonadati</taxon>
        <taxon>Pseudomonadota</taxon>
        <taxon>Alphaproteobacteria</taxon>
        <taxon>Rhodospirillales</taxon>
        <taxon>Rhodospirillaceae</taxon>
        <taxon>Hwanghaeella</taxon>
    </lineage>
</organism>
<evidence type="ECO:0000256" key="2">
    <source>
        <dbReference type="ARBA" id="ARBA00022723"/>
    </source>
</evidence>
<dbReference type="SFLD" id="SFLDS00001">
    <property type="entry name" value="Enolase"/>
    <property type="match status" value="1"/>
</dbReference>
<dbReference type="SUPFAM" id="SSF54826">
    <property type="entry name" value="Enolase N-terminal domain-like"/>
    <property type="match status" value="1"/>
</dbReference>
<dbReference type="AlphaFoldDB" id="A0A437QY51"/>
<evidence type="ECO:0000313" key="6">
    <source>
        <dbReference type="Proteomes" id="UP000287447"/>
    </source>
</evidence>
<dbReference type="GO" id="GO:0016836">
    <property type="term" value="F:hydro-lyase activity"/>
    <property type="evidence" value="ECO:0007669"/>
    <property type="project" value="TreeGrafter"/>
</dbReference>
<evidence type="ECO:0000256" key="3">
    <source>
        <dbReference type="ARBA" id="ARBA00022842"/>
    </source>
</evidence>
<dbReference type="OrthoDB" id="5290054at2"/>
<accession>A0A437QY51</accession>
<dbReference type="GO" id="GO:0000287">
    <property type="term" value="F:magnesium ion binding"/>
    <property type="evidence" value="ECO:0007669"/>
    <property type="project" value="TreeGrafter"/>
</dbReference>
<dbReference type="InterPro" id="IPR046945">
    <property type="entry name" value="RHMD-like"/>
</dbReference>
<comment type="cofactor">
    <cofactor evidence="1">
        <name>Mg(2+)</name>
        <dbReference type="ChEBI" id="CHEBI:18420"/>
    </cofactor>
</comment>
<dbReference type="Proteomes" id="UP000287447">
    <property type="component" value="Unassembled WGS sequence"/>
</dbReference>
<dbReference type="InterPro" id="IPR029017">
    <property type="entry name" value="Enolase-like_N"/>
</dbReference>
<keyword evidence="3" id="KW-0460">Magnesium</keyword>
<name>A0A437QY51_9PROT</name>
<dbReference type="SMART" id="SM00922">
    <property type="entry name" value="MR_MLE"/>
    <property type="match status" value="1"/>
</dbReference>